<protein>
    <submittedName>
        <fullName evidence="1">Uncharacterized protein</fullName>
    </submittedName>
</protein>
<dbReference type="Proteomes" id="UP001066276">
    <property type="component" value="Chromosome 7"/>
</dbReference>
<proteinExistence type="predicted"/>
<reference evidence="1" key="1">
    <citation type="journal article" date="2022" name="bioRxiv">
        <title>Sequencing and chromosome-scale assembly of the giantPleurodeles waltlgenome.</title>
        <authorList>
            <person name="Brown T."/>
            <person name="Elewa A."/>
            <person name="Iarovenko S."/>
            <person name="Subramanian E."/>
            <person name="Araus A.J."/>
            <person name="Petzold A."/>
            <person name="Susuki M."/>
            <person name="Suzuki K.-i.T."/>
            <person name="Hayashi T."/>
            <person name="Toyoda A."/>
            <person name="Oliveira C."/>
            <person name="Osipova E."/>
            <person name="Leigh N.D."/>
            <person name="Simon A."/>
            <person name="Yun M.H."/>
        </authorList>
    </citation>
    <scope>NUCLEOTIDE SEQUENCE</scope>
    <source>
        <strain evidence="1">20211129_DDA</strain>
        <tissue evidence="1">Liver</tissue>
    </source>
</reference>
<organism evidence="1 2">
    <name type="scientific">Pleurodeles waltl</name>
    <name type="common">Iberian ribbed newt</name>
    <dbReference type="NCBI Taxonomy" id="8319"/>
    <lineage>
        <taxon>Eukaryota</taxon>
        <taxon>Metazoa</taxon>
        <taxon>Chordata</taxon>
        <taxon>Craniata</taxon>
        <taxon>Vertebrata</taxon>
        <taxon>Euteleostomi</taxon>
        <taxon>Amphibia</taxon>
        <taxon>Batrachia</taxon>
        <taxon>Caudata</taxon>
        <taxon>Salamandroidea</taxon>
        <taxon>Salamandridae</taxon>
        <taxon>Pleurodelinae</taxon>
        <taxon>Pleurodeles</taxon>
    </lineage>
</organism>
<accession>A0AAV7PJQ8</accession>
<dbReference type="AlphaFoldDB" id="A0AAV7PJQ8"/>
<evidence type="ECO:0000313" key="2">
    <source>
        <dbReference type="Proteomes" id="UP001066276"/>
    </source>
</evidence>
<dbReference type="EMBL" id="JANPWB010000011">
    <property type="protein sequence ID" value="KAJ1127586.1"/>
    <property type="molecule type" value="Genomic_DNA"/>
</dbReference>
<gene>
    <name evidence="1" type="ORF">NDU88_005984</name>
</gene>
<sequence length="168" mass="18262">MAAFKLRDCQHCHNDMVYSFTKHVPCHDWVRGRGQATWSVGRDPRKLPLPAKYLRDPGVPKTAGTLLLQWDDVRRVRVQRGPSFWHPRYRCQGGECAPLLASVGDGGWARGARFRVASGRIGGTAFSGGSRCRGPPFCEEGLLGREAGGGIIEGSGGDGWALEGCVRA</sequence>
<name>A0AAV7PJQ8_PLEWA</name>
<evidence type="ECO:0000313" key="1">
    <source>
        <dbReference type="EMBL" id="KAJ1127586.1"/>
    </source>
</evidence>
<comment type="caution">
    <text evidence="1">The sequence shown here is derived from an EMBL/GenBank/DDBJ whole genome shotgun (WGS) entry which is preliminary data.</text>
</comment>
<keyword evidence="2" id="KW-1185">Reference proteome</keyword>